<sequence>MPLPRSARPAALLALTLALSACAQQEGTAASDRLGTNHGPASQRFAGAVYAMTNAPDGNAVVHYGRRADGTLVRLNTYPTGGNGVGSRAVPALTQDSVNPLNSSDSLKLSPDKRLLFAANAGSDTVTEFRVNSDFTLTQVDTTPSGGRFPTSVAAHDRVVYVGHVGYPAGGVPATLNGLRVRGRAGLDPIPGARFTLSEPARSTPTEVLLSPDGARLVVSDFSASVLSVFEVDRRGRLGRVPHTPSAGANPFGAKFLGRDRLIVTEAAGGARGASSVSSYRLTEDGGLRTISAAVPNGRTAACWLTLTPDGRYAYASNTGDGTVSLYAVGENGALTLLEGAEVSRPAREGLPTSGPTDTAISADGQFFYQQYGGLGVVGAYRVGPGGHLTPIPGGDGEGLPALGAQGLAGF</sequence>
<keyword evidence="3" id="KW-0614">Plasmid</keyword>
<geneLocation type="plasmid" evidence="3 4">
    <name>pDAETH-1</name>
</geneLocation>
<dbReference type="PROSITE" id="PS51257">
    <property type="entry name" value="PROKAR_LIPOPROTEIN"/>
    <property type="match status" value="1"/>
</dbReference>
<dbReference type="SUPFAM" id="SSF50974">
    <property type="entry name" value="Nitrous oxide reductase, N-terminal domain"/>
    <property type="match status" value="1"/>
</dbReference>
<dbReference type="PANTHER" id="PTHR30344">
    <property type="entry name" value="6-PHOSPHOGLUCONOLACTONASE-RELATED"/>
    <property type="match status" value="1"/>
</dbReference>
<keyword evidence="2" id="KW-0732">Signal</keyword>
<dbReference type="InterPro" id="IPR019405">
    <property type="entry name" value="Lactonase_7-beta_prop"/>
</dbReference>
<gene>
    <name evidence="3" type="ORF">DAETH_36690</name>
</gene>
<evidence type="ECO:0000313" key="4">
    <source>
        <dbReference type="Proteomes" id="UP001064971"/>
    </source>
</evidence>
<evidence type="ECO:0000313" key="3">
    <source>
        <dbReference type="EMBL" id="BDP43700.1"/>
    </source>
</evidence>
<dbReference type="Proteomes" id="UP001064971">
    <property type="component" value="Plasmid pDAETH-1"/>
</dbReference>
<dbReference type="Gene3D" id="2.130.10.10">
    <property type="entry name" value="YVTN repeat-like/Quinoprotein amine dehydrogenase"/>
    <property type="match status" value="3"/>
</dbReference>
<dbReference type="InterPro" id="IPR015943">
    <property type="entry name" value="WD40/YVTN_repeat-like_dom_sf"/>
</dbReference>
<proteinExistence type="inferred from homology"/>
<dbReference type="PANTHER" id="PTHR30344:SF1">
    <property type="entry name" value="6-PHOSPHOGLUCONOLACTONASE"/>
    <property type="match status" value="1"/>
</dbReference>
<dbReference type="InterPro" id="IPR011045">
    <property type="entry name" value="N2O_reductase_N"/>
</dbReference>
<name>A0ABM8AIR8_9DEIO</name>
<feature type="signal peptide" evidence="2">
    <location>
        <begin position="1"/>
        <end position="23"/>
    </location>
</feature>
<feature type="chain" id="PRO_5045552709" description="3-carboxymuconate cyclase" evidence="2">
    <location>
        <begin position="24"/>
        <end position="411"/>
    </location>
</feature>
<protein>
    <recommendedName>
        <fullName evidence="5">3-carboxymuconate cyclase</fullName>
    </recommendedName>
</protein>
<organism evidence="3 4">
    <name type="scientific">Deinococcus aetherius</name>
    <dbReference type="NCBI Taxonomy" id="200252"/>
    <lineage>
        <taxon>Bacteria</taxon>
        <taxon>Thermotogati</taxon>
        <taxon>Deinococcota</taxon>
        <taxon>Deinococci</taxon>
        <taxon>Deinococcales</taxon>
        <taxon>Deinococcaceae</taxon>
        <taxon>Deinococcus</taxon>
    </lineage>
</organism>
<dbReference type="Pfam" id="PF10282">
    <property type="entry name" value="Lactonase"/>
    <property type="match status" value="1"/>
</dbReference>
<accession>A0ABM8AIR8</accession>
<dbReference type="EMBL" id="AP026561">
    <property type="protein sequence ID" value="BDP43700.1"/>
    <property type="molecule type" value="Genomic_DNA"/>
</dbReference>
<dbReference type="RefSeq" id="WP_264777560.1">
    <property type="nucleotide sequence ID" value="NZ_AP026561.1"/>
</dbReference>
<reference evidence="3" key="1">
    <citation type="submission" date="2022-07" db="EMBL/GenBank/DDBJ databases">
        <title>Complete Genome Sequence of the Radioresistant Bacterium Deinococcus aetherius ST0316, Isolated from the Air Dust collected in Lower Stratosphere above Japan.</title>
        <authorList>
            <person name="Satoh K."/>
            <person name="Hagiwara K."/>
            <person name="Katsumata K."/>
            <person name="Kubo A."/>
            <person name="Yokobori S."/>
            <person name="Yamagishi A."/>
            <person name="Oono Y."/>
            <person name="Narumi I."/>
        </authorList>
    </citation>
    <scope>NUCLEOTIDE SEQUENCE</scope>
    <source>
        <strain evidence="3">ST0316</strain>
        <plasmid evidence="3">pDAETH-1</plasmid>
    </source>
</reference>
<evidence type="ECO:0000256" key="2">
    <source>
        <dbReference type="SAM" id="SignalP"/>
    </source>
</evidence>
<comment type="similarity">
    <text evidence="1">Belongs to the cycloisomerase 2 family.</text>
</comment>
<evidence type="ECO:0008006" key="5">
    <source>
        <dbReference type="Google" id="ProtNLM"/>
    </source>
</evidence>
<keyword evidence="4" id="KW-1185">Reference proteome</keyword>
<dbReference type="InterPro" id="IPR050282">
    <property type="entry name" value="Cycloisomerase_2"/>
</dbReference>
<evidence type="ECO:0000256" key="1">
    <source>
        <dbReference type="ARBA" id="ARBA00005564"/>
    </source>
</evidence>